<protein>
    <submittedName>
        <fullName evidence="3">Uncharacterized protein</fullName>
    </submittedName>
</protein>
<feature type="transmembrane region" description="Helical" evidence="2">
    <location>
        <begin position="21"/>
        <end position="48"/>
    </location>
</feature>
<keyword evidence="4" id="KW-1185">Reference proteome</keyword>
<evidence type="ECO:0000256" key="2">
    <source>
        <dbReference type="SAM" id="Phobius"/>
    </source>
</evidence>
<feature type="region of interest" description="Disordered" evidence="1">
    <location>
        <begin position="1"/>
        <end position="21"/>
    </location>
</feature>
<accession>A0AAV0VZI4</accession>
<dbReference type="Proteomes" id="UP001160148">
    <property type="component" value="Unassembled WGS sequence"/>
</dbReference>
<dbReference type="AlphaFoldDB" id="A0AAV0VZI4"/>
<evidence type="ECO:0000313" key="3">
    <source>
        <dbReference type="EMBL" id="CAI6349589.1"/>
    </source>
</evidence>
<proteinExistence type="predicted"/>
<keyword evidence="2" id="KW-1133">Transmembrane helix</keyword>
<name>A0AAV0VZI4_9HEMI</name>
<organism evidence="3 4">
    <name type="scientific">Macrosiphum euphorbiae</name>
    <name type="common">potato aphid</name>
    <dbReference type="NCBI Taxonomy" id="13131"/>
    <lineage>
        <taxon>Eukaryota</taxon>
        <taxon>Metazoa</taxon>
        <taxon>Ecdysozoa</taxon>
        <taxon>Arthropoda</taxon>
        <taxon>Hexapoda</taxon>
        <taxon>Insecta</taxon>
        <taxon>Pterygota</taxon>
        <taxon>Neoptera</taxon>
        <taxon>Paraneoptera</taxon>
        <taxon>Hemiptera</taxon>
        <taxon>Sternorrhyncha</taxon>
        <taxon>Aphidomorpha</taxon>
        <taxon>Aphidoidea</taxon>
        <taxon>Aphididae</taxon>
        <taxon>Macrosiphini</taxon>
        <taxon>Macrosiphum</taxon>
    </lineage>
</organism>
<evidence type="ECO:0000313" key="4">
    <source>
        <dbReference type="Proteomes" id="UP001160148"/>
    </source>
</evidence>
<comment type="caution">
    <text evidence="3">The sequence shown here is derived from an EMBL/GenBank/DDBJ whole genome shotgun (WGS) entry which is preliminary data.</text>
</comment>
<dbReference type="EMBL" id="CARXXK010000001">
    <property type="protein sequence ID" value="CAI6349589.1"/>
    <property type="molecule type" value="Genomic_DNA"/>
</dbReference>
<keyword evidence="2" id="KW-0472">Membrane</keyword>
<keyword evidence="2" id="KW-0812">Transmembrane</keyword>
<sequence>MRLKRNVFQSASGSMPVGRSYGSTATVSAVVIAAMVVAATTVVVVVVVRECGVRLVNPMADWTHAAVACNITKPSQNTFTGNVIAFPPIREPPELIMILQSAAGVAVRRNVL</sequence>
<evidence type="ECO:0000256" key="1">
    <source>
        <dbReference type="SAM" id="MobiDB-lite"/>
    </source>
</evidence>
<reference evidence="3 4" key="1">
    <citation type="submission" date="2023-01" db="EMBL/GenBank/DDBJ databases">
        <authorList>
            <person name="Whitehead M."/>
        </authorList>
    </citation>
    <scope>NUCLEOTIDE SEQUENCE [LARGE SCALE GENOMIC DNA]</scope>
</reference>
<gene>
    <name evidence="3" type="ORF">MEUPH1_LOCUS6132</name>
</gene>